<dbReference type="KEGG" id="dpx:DAPPUDRAFT_253766"/>
<dbReference type="Proteomes" id="UP000000305">
    <property type="component" value="Unassembled WGS sequence"/>
</dbReference>
<dbReference type="InParanoid" id="E9H5D1"/>
<keyword evidence="2" id="KW-1185">Reference proteome</keyword>
<dbReference type="AlphaFoldDB" id="E9H5D1"/>
<proteinExistence type="predicted"/>
<dbReference type="PhylomeDB" id="E9H5D1"/>
<protein>
    <submittedName>
        <fullName evidence="1">Uncharacterized protein</fullName>
    </submittedName>
</protein>
<dbReference type="HOGENOM" id="CLU_967286_0_0_1"/>
<organism evidence="1 2">
    <name type="scientific">Daphnia pulex</name>
    <name type="common">Water flea</name>
    <dbReference type="NCBI Taxonomy" id="6669"/>
    <lineage>
        <taxon>Eukaryota</taxon>
        <taxon>Metazoa</taxon>
        <taxon>Ecdysozoa</taxon>
        <taxon>Arthropoda</taxon>
        <taxon>Crustacea</taxon>
        <taxon>Branchiopoda</taxon>
        <taxon>Diplostraca</taxon>
        <taxon>Cladocera</taxon>
        <taxon>Anomopoda</taxon>
        <taxon>Daphniidae</taxon>
        <taxon>Daphnia</taxon>
    </lineage>
</organism>
<dbReference type="OrthoDB" id="6380576at2759"/>
<name>E9H5D1_DAPPU</name>
<evidence type="ECO:0000313" key="1">
    <source>
        <dbReference type="EMBL" id="EFX72937.1"/>
    </source>
</evidence>
<accession>E9H5D1</accession>
<gene>
    <name evidence="1" type="ORF">DAPPUDRAFT_253766</name>
</gene>
<evidence type="ECO:0000313" key="2">
    <source>
        <dbReference type="Proteomes" id="UP000000305"/>
    </source>
</evidence>
<sequence>MPYWMIRPYSPAQHPSSIINKYRQPLVIYYSKRRFTPEIYSSQDGNIYRDLIASTNNDEPITDTQQQVFPDTESRVKSSSWTTNLLSSSKGDSNEQQNNNARFLYNIFATSGTYTNPFFKTATFTVTSSVSLTSIVNCVPSLQLTNGAAAVACRRKRSDGDILPANDAIMPTFFKNNNNQSWIVPSTPEKLIPSVVLPLSNYEQLSSSIKDDEELPFSDMSTMMMGHHQFNPREKRFLFANKDQFVVKSTITTFSFFSAVSTVTRNLINPPPAVQCLPQQAAGGAAAVGNYICVACLPAGYVVCPATG</sequence>
<reference evidence="1 2" key="1">
    <citation type="journal article" date="2011" name="Science">
        <title>The ecoresponsive genome of Daphnia pulex.</title>
        <authorList>
            <person name="Colbourne J.K."/>
            <person name="Pfrender M.E."/>
            <person name="Gilbert D."/>
            <person name="Thomas W.K."/>
            <person name="Tucker A."/>
            <person name="Oakley T.H."/>
            <person name="Tokishita S."/>
            <person name="Aerts A."/>
            <person name="Arnold G.J."/>
            <person name="Basu M.K."/>
            <person name="Bauer D.J."/>
            <person name="Caceres C.E."/>
            <person name="Carmel L."/>
            <person name="Casola C."/>
            <person name="Choi J.H."/>
            <person name="Detter J.C."/>
            <person name="Dong Q."/>
            <person name="Dusheyko S."/>
            <person name="Eads B.D."/>
            <person name="Frohlich T."/>
            <person name="Geiler-Samerotte K.A."/>
            <person name="Gerlach D."/>
            <person name="Hatcher P."/>
            <person name="Jogdeo S."/>
            <person name="Krijgsveld J."/>
            <person name="Kriventseva E.V."/>
            <person name="Kultz D."/>
            <person name="Laforsch C."/>
            <person name="Lindquist E."/>
            <person name="Lopez J."/>
            <person name="Manak J.R."/>
            <person name="Muller J."/>
            <person name="Pangilinan J."/>
            <person name="Patwardhan R.P."/>
            <person name="Pitluck S."/>
            <person name="Pritham E.J."/>
            <person name="Rechtsteiner A."/>
            <person name="Rho M."/>
            <person name="Rogozin I.B."/>
            <person name="Sakarya O."/>
            <person name="Salamov A."/>
            <person name="Schaack S."/>
            <person name="Shapiro H."/>
            <person name="Shiga Y."/>
            <person name="Skalitzky C."/>
            <person name="Smith Z."/>
            <person name="Souvorov A."/>
            <person name="Sung W."/>
            <person name="Tang Z."/>
            <person name="Tsuchiya D."/>
            <person name="Tu H."/>
            <person name="Vos H."/>
            <person name="Wang M."/>
            <person name="Wolf Y.I."/>
            <person name="Yamagata H."/>
            <person name="Yamada T."/>
            <person name="Ye Y."/>
            <person name="Shaw J.R."/>
            <person name="Andrews J."/>
            <person name="Crease T.J."/>
            <person name="Tang H."/>
            <person name="Lucas S.M."/>
            <person name="Robertson H.M."/>
            <person name="Bork P."/>
            <person name="Koonin E.V."/>
            <person name="Zdobnov E.M."/>
            <person name="Grigoriev I.V."/>
            <person name="Lynch M."/>
            <person name="Boore J.L."/>
        </authorList>
    </citation>
    <scope>NUCLEOTIDE SEQUENCE [LARGE SCALE GENOMIC DNA]</scope>
</reference>
<dbReference type="EMBL" id="GL732594">
    <property type="protein sequence ID" value="EFX72937.1"/>
    <property type="molecule type" value="Genomic_DNA"/>
</dbReference>